<comment type="subcellular location">
    <subcellularLocation>
        <location evidence="1">Cell membrane</location>
    </subcellularLocation>
</comment>
<dbReference type="Proteomes" id="UP001500782">
    <property type="component" value="Unassembled WGS sequence"/>
</dbReference>
<feature type="transmembrane region" description="Helical" evidence="6">
    <location>
        <begin position="71"/>
        <end position="92"/>
    </location>
</feature>
<keyword evidence="7" id="KW-0966">Cell projection</keyword>
<keyword evidence="7" id="KW-0282">Flagellum</keyword>
<name>A0ABP3G0F8_9BACI</name>
<dbReference type="Pfam" id="PF04347">
    <property type="entry name" value="FliO"/>
    <property type="match status" value="1"/>
</dbReference>
<protein>
    <submittedName>
        <fullName evidence="7">Flagella biosynthesis regulatory protein FliZ</fullName>
    </submittedName>
</protein>
<sequence>MKGTKGFILFLIFILVQSVLPFLSTSSVYAESVYANFCLENPHADECESGSQSTDTEEGVPSNVGITIFDVIKMIFSTVLVIGLLLFVLKWVQKKGRTFSNQGMIESLGGTSLGNQKSIQLVKVGKRIFVVGVGETISLIKEIEDEDEVQGLMSQQPSGGTELPIKSISNWVGGKKNPNQGSDFFQTLKGELAKVKTDRQKAISDWKEKKGSNQHE</sequence>
<evidence type="ECO:0000256" key="4">
    <source>
        <dbReference type="ARBA" id="ARBA00022989"/>
    </source>
</evidence>
<evidence type="ECO:0000313" key="7">
    <source>
        <dbReference type="EMBL" id="GAA0331897.1"/>
    </source>
</evidence>
<organism evidence="7 8">
    <name type="scientific">Bacillus carboniphilus</name>
    <dbReference type="NCBI Taxonomy" id="86663"/>
    <lineage>
        <taxon>Bacteria</taxon>
        <taxon>Bacillati</taxon>
        <taxon>Bacillota</taxon>
        <taxon>Bacilli</taxon>
        <taxon>Bacillales</taxon>
        <taxon>Bacillaceae</taxon>
        <taxon>Bacillus</taxon>
    </lineage>
</organism>
<keyword evidence="7" id="KW-0969">Cilium</keyword>
<keyword evidence="8" id="KW-1185">Reference proteome</keyword>
<accession>A0ABP3G0F8</accession>
<dbReference type="InterPro" id="IPR022781">
    <property type="entry name" value="Flagellar_biosynth_FliO"/>
</dbReference>
<gene>
    <name evidence="7" type="primary">fliZ</name>
    <name evidence="7" type="ORF">GCM10008967_23160</name>
</gene>
<dbReference type="EMBL" id="BAAADJ010000022">
    <property type="protein sequence ID" value="GAA0331897.1"/>
    <property type="molecule type" value="Genomic_DNA"/>
</dbReference>
<reference evidence="8" key="1">
    <citation type="journal article" date="2019" name="Int. J. Syst. Evol. Microbiol.">
        <title>The Global Catalogue of Microorganisms (GCM) 10K type strain sequencing project: providing services to taxonomists for standard genome sequencing and annotation.</title>
        <authorList>
            <consortium name="The Broad Institute Genomics Platform"/>
            <consortium name="The Broad Institute Genome Sequencing Center for Infectious Disease"/>
            <person name="Wu L."/>
            <person name="Ma J."/>
        </authorList>
    </citation>
    <scope>NUCLEOTIDE SEQUENCE [LARGE SCALE GENOMIC DNA]</scope>
    <source>
        <strain evidence="8">JCM 9731</strain>
    </source>
</reference>
<evidence type="ECO:0000256" key="1">
    <source>
        <dbReference type="ARBA" id="ARBA00004236"/>
    </source>
</evidence>
<proteinExistence type="predicted"/>
<comment type="caution">
    <text evidence="7">The sequence shown here is derived from an EMBL/GenBank/DDBJ whole genome shotgun (WGS) entry which is preliminary data.</text>
</comment>
<keyword evidence="4 6" id="KW-1133">Transmembrane helix</keyword>
<keyword evidence="2" id="KW-1003">Cell membrane</keyword>
<evidence type="ECO:0000313" key="8">
    <source>
        <dbReference type="Proteomes" id="UP001500782"/>
    </source>
</evidence>
<evidence type="ECO:0000256" key="6">
    <source>
        <dbReference type="SAM" id="Phobius"/>
    </source>
</evidence>
<evidence type="ECO:0000256" key="3">
    <source>
        <dbReference type="ARBA" id="ARBA00022692"/>
    </source>
</evidence>
<evidence type="ECO:0000256" key="2">
    <source>
        <dbReference type="ARBA" id="ARBA00022475"/>
    </source>
</evidence>
<dbReference type="RefSeq" id="WP_343799225.1">
    <property type="nucleotide sequence ID" value="NZ_BAAADJ010000022.1"/>
</dbReference>
<keyword evidence="5 6" id="KW-0472">Membrane</keyword>
<keyword evidence="3 6" id="KW-0812">Transmembrane</keyword>
<evidence type="ECO:0000256" key="5">
    <source>
        <dbReference type="ARBA" id="ARBA00023136"/>
    </source>
</evidence>